<dbReference type="InParanoid" id="J9DP42"/>
<name>J9DP42_EDHAE</name>
<reference evidence="4" key="2">
    <citation type="submission" date="2015-07" db="EMBL/GenBank/DDBJ databases">
        <title>Contrasting host-pathogen interactions and genome evolution in two generalist and specialist microsporidian pathogens of mosquitoes.</title>
        <authorList>
            <consortium name="The Broad Institute Genomics Platform"/>
            <consortium name="The Broad Institute Genome Sequencing Center for Infectious Disease"/>
            <person name="Cuomo C.A."/>
            <person name="Sanscrainte N.D."/>
            <person name="Goldberg J.M."/>
            <person name="Heiman D."/>
            <person name="Young S."/>
            <person name="Zeng Q."/>
            <person name="Becnel J.J."/>
            <person name="Birren B.W."/>
        </authorList>
    </citation>
    <scope>NUCLEOTIDE SEQUENCE [LARGE SCALE GENOMIC DNA]</scope>
    <source>
        <strain evidence="4">USNM 41457</strain>
    </source>
</reference>
<reference evidence="3 4" key="1">
    <citation type="submission" date="2011-08" db="EMBL/GenBank/DDBJ databases">
        <authorList>
            <person name="Liu Z.J."/>
            <person name="Shi F.L."/>
            <person name="Lu J.Q."/>
            <person name="Li M."/>
            <person name="Wang Z.L."/>
        </authorList>
    </citation>
    <scope>NUCLEOTIDE SEQUENCE [LARGE SCALE GENOMIC DNA]</scope>
    <source>
        <strain evidence="3 4">USNM 41457</strain>
    </source>
</reference>
<evidence type="ECO:0000313" key="4">
    <source>
        <dbReference type="Proteomes" id="UP000003163"/>
    </source>
</evidence>
<evidence type="ECO:0000313" key="3">
    <source>
        <dbReference type="EMBL" id="EJW03102.1"/>
    </source>
</evidence>
<feature type="compositionally biased region" description="Polar residues" evidence="1">
    <location>
        <begin position="88"/>
        <end position="98"/>
    </location>
</feature>
<organism evidence="3 4">
    <name type="scientific">Edhazardia aedis (strain USNM 41457)</name>
    <name type="common">Microsporidian parasite</name>
    <dbReference type="NCBI Taxonomy" id="1003232"/>
    <lineage>
        <taxon>Eukaryota</taxon>
        <taxon>Fungi</taxon>
        <taxon>Fungi incertae sedis</taxon>
        <taxon>Microsporidia</taxon>
        <taxon>Edhazardia</taxon>
    </lineage>
</organism>
<evidence type="ECO:0000256" key="1">
    <source>
        <dbReference type="SAM" id="MobiDB-lite"/>
    </source>
</evidence>
<accession>J9DP42</accession>
<dbReference type="HOGENOM" id="CLU_2015228_0_0_1"/>
<protein>
    <submittedName>
        <fullName evidence="3">Uncharacterized protein</fullName>
    </submittedName>
</protein>
<comment type="caution">
    <text evidence="3">The sequence shown here is derived from an EMBL/GenBank/DDBJ whole genome shotgun (WGS) entry which is preliminary data.</text>
</comment>
<feature type="transmembrane region" description="Helical" evidence="2">
    <location>
        <begin position="21"/>
        <end position="37"/>
    </location>
</feature>
<dbReference type="EMBL" id="AFBI03000045">
    <property type="protein sequence ID" value="EJW03102.1"/>
    <property type="molecule type" value="Genomic_DNA"/>
</dbReference>
<dbReference type="AlphaFoldDB" id="J9DP42"/>
<feature type="region of interest" description="Disordered" evidence="1">
    <location>
        <begin position="72"/>
        <end position="98"/>
    </location>
</feature>
<gene>
    <name evidence="3" type="ORF">EDEG_02510</name>
</gene>
<proteinExistence type="predicted"/>
<dbReference type="VEuPathDB" id="MicrosporidiaDB:EDEG_02510"/>
<keyword evidence="2" id="KW-0812">Transmembrane</keyword>
<evidence type="ECO:0000256" key="2">
    <source>
        <dbReference type="SAM" id="Phobius"/>
    </source>
</evidence>
<keyword evidence="2" id="KW-0472">Membrane</keyword>
<dbReference type="Proteomes" id="UP000003163">
    <property type="component" value="Unassembled WGS sequence"/>
</dbReference>
<sequence>MSFIKISVALYSKINYNRKHLVFYLYSGFFSLINAGITHDAALDADFDQTTGILSSSEESVYFDALDHLSEDEECENQEPDQNILDINRSSNPPAYISRSTNTFTSQLQSNDHLNKHQFSRIN</sequence>
<keyword evidence="4" id="KW-1185">Reference proteome</keyword>
<keyword evidence="2" id="KW-1133">Transmembrane helix</keyword>